<evidence type="ECO:0000256" key="2">
    <source>
        <dbReference type="ARBA" id="ARBA00023163"/>
    </source>
</evidence>
<evidence type="ECO:0000313" key="6">
    <source>
        <dbReference type="Proteomes" id="UP000006512"/>
    </source>
</evidence>
<dbReference type="HOGENOM" id="CLU_069356_40_5_5"/>
<proteinExistence type="predicted"/>
<dbReference type="STRING" id="715226.ABI_10080"/>
<dbReference type="AlphaFoldDB" id="F4QH34"/>
<dbReference type="Pfam" id="PF13305">
    <property type="entry name" value="TetR_C_33"/>
    <property type="match status" value="1"/>
</dbReference>
<feature type="region of interest" description="Disordered" evidence="3">
    <location>
        <begin position="1"/>
        <end position="29"/>
    </location>
</feature>
<feature type="compositionally biased region" description="Polar residues" evidence="3">
    <location>
        <begin position="1"/>
        <end position="12"/>
    </location>
</feature>
<evidence type="ECO:0000256" key="1">
    <source>
        <dbReference type="ARBA" id="ARBA00023015"/>
    </source>
</evidence>
<name>F4QH34_9CAUL</name>
<dbReference type="EMBL" id="GL883077">
    <property type="protein sequence ID" value="EGF92571.1"/>
    <property type="molecule type" value="Genomic_DNA"/>
</dbReference>
<evidence type="ECO:0000313" key="5">
    <source>
        <dbReference type="EMBL" id="EGF92571.1"/>
    </source>
</evidence>
<evidence type="ECO:0000259" key="4">
    <source>
        <dbReference type="Pfam" id="PF13305"/>
    </source>
</evidence>
<organism evidence="5 6">
    <name type="scientific">Asticcacaulis biprosthecium C19</name>
    <dbReference type="NCBI Taxonomy" id="715226"/>
    <lineage>
        <taxon>Bacteria</taxon>
        <taxon>Pseudomonadati</taxon>
        <taxon>Pseudomonadota</taxon>
        <taxon>Alphaproteobacteria</taxon>
        <taxon>Caulobacterales</taxon>
        <taxon>Caulobacteraceae</taxon>
        <taxon>Asticcacaulis</taxon>
    </lineage>
</organism>
<reference evidence="6" key="1">
    <citation type="submission" date="2011-03" db="EMBL/GenBank/DDBJ databases">
        <title>Draft genome sequence of Brevundimonas diminuta.</title>
        <authorList>
            <person name="Brown P.J.B."/>
            <person name="Buechlein A."/>
            <person name="Hemmerich C."/>
            <person name="Brun Y.V."/>
        </authorList>
    </citation>
    <scope>NUCLEOTIDE SEQUENCE [LARGE SCALE GENOMIC DNA]</scope>
    <source>
        <strain evidence="6">C19</strain>
    </source>
</reference>
<dbReference type="Gene3D" id="1.10.357.10">
    <property type="entry name" value="Tetracycline Repressor, domain 2"/>
    <property type="match status" value="1"/>
</dbReference>
<feature type="domain" description="HTH-type transcriptional regulator MT1864/Rv1816-like C-terminal" evidence="4">
    <location>
        <begin position="120"/>
        <end position="207"/>
    </location>
</feature>
<gene>
    <name evidence="5" type="ORF">ABI_10080</name>
</gene>
<dbReference type="InterPro" id="IPR025996">
    <property type="entry name" value="MT1864/Rv1816-like_C"/>
</dbReference>
<dbReference type="InterPro" id="IPR036271">
    <property type="entry name" value="Tet_transcr_reg_TetR-rel_C_sf"/>
</dbReference>
<dbReference type="SUPFAM" id="SSF46689">
    <property type="entry name" value="Homeodomain-like"/>
    <property type="match status" value="1"/>
</dbReference>
<dbReference type="InterPro" id="IPR009057">
    <property type="entry name" value="Homeodomain-like_sf"/>
</dbReference>
<dbReference type="Proteomes" id="UP000006512">
    <property type="component" value="Unassembled WGS sequence"/>
</dbReference>
<dbReference type="SUPFAM" id="SSF48498">
    <property type="entry name" value="Tetracyclin repressor-like, C-terminal domain"/>
    <property type="match status" value="1"/>
</dbReference>
<sequence length="225" mass="24868">MNVVQKFSQKSRTMAPKTVPKTATPTTVTPNTLSKRQAQLEALMAAAEKRICDSGLQSLKARDLAADIGIALGGLYNIVADMDALLLLVSSRTLKRLGEAATERTGHLPNATREEAIERLVAVAHTYLDFARKNLPLWRMIFELRLDSPLPEWAAQDQLRLFRHIAEPLSVIMPDLDARGLTIRARTLFAAVHGIISIGLEERLIAVPVQKLSDEVAWLTRAACR</sequence>
<keyword evidence="2" id="KW-0804">Transcription</keyword>
<evidence type="ECO:0000256" key="3">
    <source>
        <dbReference type="SAM" id="MobiDB-lite"/>
    </source>
</evidence>
<keyword evidence="6" id="KW-1185">Reference proteome</keyword>
<dbReference type="eggNOG" id="COG3226">
    <property type="taxonomic scope" value="Bacteria"/>
</dbReference>
<keyword evidence="1" id="KW-0805">Transcription regulation</keyword>
<accession>F4QH34</accession>
<feature type="compositionally biased region" description="Low complexity" evidence="3">
    <location>
        <begin position="15"/>
        <end position="29"/>
    </location>
</feature>
<protein>
    <submittedName>
        <fullName evidence="5">Transcriptional regulatory protein</fullName>
    </submittedName>
</protein>